<evidence type="ECO:0000256" key="2">
    <source>
        <dbReference type="ARBA" id="ARBA00022475"/>
    </source>
</evidence>
<evidence type="ECO:0000256" key="7">
    <source>
        <dbReference type="ARBA" id="ARBA00023136"/>
    </source>
</evidence>
<dbReference type="PANTHER" id="PTHR33908:SF3">
    <property type="entry name" value="UNDECAPRENYL PHOSPHATE-ALPHA-4-AMINO-4-DEOXY-L-ARABINOSE ARABINOSYL TRANSFERASE"/>
    <property type="match status" value="1"/>
</dbReference>
<keyword evidence="5 8" id="KW-0812">Transmembrane</keyword>
<feature type="transmembrane region" description="Helical" evidence="8">
    <location>
        <begin position="167"/>
        <end position="200"/>
    </location>
</feature>
<reference evidence="10 11" key="1">
    <citation type="submission" date="2016-10" db="EMBL/GenBank/DDBJ databases">
        <authorList>
            <person name="de Groot N.N."/>
        </authorList>
    </citation>
    <scope>NUCLEOTIDE SEQUENCE [LARGE SCALE GENOMIC DNA]</scope>
    <source>
        <strain evidence="10 11">DSM 21668</strain>
    </source>
</reference>
<gene>
    <name evidence="10" type="ORF">SAMN04488090_3418</name>
</gene>
<dbReference type="AlphaFoldDB" id="A0A1G9T5C1"/>
<feature type="transmembrane region" description="Helical" evidence="8">
    <location>
        <begin position="261"/>
        <end position="283"/>
    </location>
</feature>
<keyword evidence="11" id="KW-1185">Reference proteome</keyword>
<dbReference type="Proteomes" id="UP000198901">
    <property type="component" value="Unassembled WGS sequence"/>
</dbReference>
<feature type="domain" description="ArnT-like N-terminal" evidence="9">
    <location>
        <begin position="43"/>
        <end position="230"/>
    </location>
</feature>
<evidence type="ECO:0000256" key="8">
    <source>
        <dbReference type="SAM" id="Phobius"/>
    </source>
</evidence>
<dbReference type="GO" id="GO:0005886">
    <property type="term" value="C:plasma membrane"/>
    <property type="evidence" value="ECO:0007669"/>
    <property type="project" value="UniProtKB-SubCell"/>
</dbReference>
<comment type="subcellular location">
    <subcellularLocation>
        <location evidence="1">Cell membrane</location>
        <topology evidence="1">Multi-pass membrane protein</topology>
    </subcellularLocation>
</comment>
<dbReference type="InterPro" id="IPR003342">
    <property type="entry name" value="ArnT-like_N"/>
</dbReference>
<keyword evidence="6 8" id="KW-1133">Transmembrane helix</keyword>
<feature type="transmembrane region" description="Helical" evidence="8">
    <location>
        <begin position="412"/>
        <end position="434"/>
    </location>
</feature>
<dbReference type="InterPro" id="IPR050297">
    <property type="entry name" value="LipidA_mod_glycosyltrf_83"/>
</dbReference>
<evidence type="ECO:0000256" key="3">
    <source>
        <dbReference type="ARBA" id="ARBA00022676"/>
    </source>
</evidence>
<feature type="transmembrane region" description="Helical" evidence="8">
    <location>
        <begin position="379"/>
        <end position="400"/>
    </location>
</feature>
<feature type="transmembrane region" description="Helical" evidence="8">
    <location>
        <begin position="85"/>
        <end position="106"/>
    </location>
</feature>
<dbReference type="GO" id="GO:0016763">
    <property type="term" value="F:pentosyltransferase activity"/>
    <property type="evidence" value="ECO:0007669"/>
    <property type="project" value="TreeGrafter"/>
</dbReference>
<dbReference type="EMBL" id="FNGS01000006">
    <property type="protein sequence ID" value="SDM42827.1"/>
    <property type="molecule type" value="Genomic_DNA"/>
</dbReference>
<feature type="transmembrane region" description="Helical" evidence="8">
    <location>
        <begin position="212"/>
        <end position="229"/>
    </location>
</feature>
<evidence type="ECO:0000313" key="11">
    <source>
        <dbReference type="Proteomes" id="UP000198901"/>
    </source>
</evidence>
<name>A0A1G9T5C1_9BACT</name>
<evidence type="ECO:0000256" key="6">
    <source>
        <dbReference type="ARBA" id="ARBA00022989"/>
    </source>
</evidence>
<evidence type="ECO:0000256" key="1">
    <source>
        <dbReference type="ARBA" id="ARBA00004651"/>
    </source>
</evidence>
<evidence type="ECO:0000259" key="9">
    <source>
        <dbReference type="Pfam" id="PF02366"/>
    </source>
</evidence>
<proteinExistence type="predicted"/>
<dbReference type="GO" id="GO:0009103">
    <property type="term" value="P:lipopolysaccharide biosynthetic process"/>
    <property type="evidence" value="ECO:0007669"/>
    <property type="project" value="UniProtKB-ARBA"/>
</dbReference>
<protein>
    <submittedName>
        <fullName evidence="10">4-amino-4-deoxy-L-arabinose transferase</fullName>
    </submittedName>
</protein>
<dbReference type="GO" id="GO:0000030">
    <property type="term" value="F:mannosyltransferase activity"/>
    <property type="evidence" value="ECO:0007669"/>
    <property type="project" value="InterPro"/>
</dbReference>
<evidence type="ECO:0000256" key="5">
    <source>
        <dbReference type="ARBA" id="ARBA00022692"/>
    </source>
</evidence>
<dbReference type="PANTHER" id="PTHR33908">
    <property type="entry name" value="MANNOSYLTRANSFERASE YKCB-RELATED"/>
    <property type="match status" value="1"/>
</dbReference>
<dbReference type="STRING" id="563176.SAMN04488090_3418"/>
<dbReference type="RefSeq" id="WP_093204906.1">
    <property type="nucleotide sequence ID" value="NZ_FNGS01000006.1"/>
</dbReference>
<sequence>MKHLSISKSLLLLGLFSLLFLSLGTNKLMLYSLDEAKNAECAREMFERSDWVVPTFNGELRTDKPPLHYWAMMGSYRLFGINEFAARWGSVLSGVGTILLTFFFTFRHVNRRAAWASALVLLASLHVGVQFRMAVPDPYLIFLLTLAWVSFYEWYSVAKDDGPISNWIWVFYAALGFALLAKGPIALVLTGLSILLFLIMRKELRLIPHMQVIWGVQIIFLIALPWYVAVHEATGGAWTEGFFFQHNLSRYMAPMEGHGGIFLLTPVYVLVGLLPFSIFLPQALRQAWLSRKTEAPLLFALCIAAVVIVFFSFSGTKLPNYTVPSYPFLAVLTGYFLDRMLSADHASWKNLRPALIVYGILATLLPLAFFFGLRLDPAVSHLSGWAFIFLTFPLGAAAAWYRFRHEQLNRTILALSASFIVTAVLFFQLAYPVIDRENPVSQTLAHIHPDQRVIAYKQFNPAYVFYLDKSVEVFQTPEELRNALRGPESVIVLSRAEYLPELTPVVPLREIARRRDLFETPTTVVLTKQSATAAL</sequence>
<keyword evidence="3" id="KW-0328">Glycosyltransferase</keyword>
<feature type="transmembrane region" description="Helical" evidence="8">
    <location>
        <begin position="354"/>
        <end position="373"/>
    </location>
</feature>
<accession>A0A1G9T5C1</accession>
<dbReference type="Pfam" id="PF02366">
    <property type="entry name" value="PMT"/>
    <property type="match status" value="1"/>
</dbReference>
<feature type="transmembrane region" description="Helical" evidence="8">
    <location>
        <begin position="139"/>
        <end position="155"/>
    </location>
</feature>
<keyword evidence="4 10" id="KW-0808">Transferase</keyword>
<evidence type="ECO:0000256" key="4">
    <source>
        <dbReference type="ARBA" id="ARBA00022679"/>
    </source>
</evidence>
<evidence type="ECO:0000313" key="10">
    <source>
        <dbReference type="EMBL" id="SDM42827.1"/>
    </source>
</evidence>
<feature type="transmembrane region" description="Helical" evidence="8">
    <location>
        <begin position="295"/>
        <end position="313"/>
    </location>
</feature>
<dbReference type="GO" id="GO:0010041">
    <property type="term" value="P:response to iron(III) ion"/>
    <property type="evidence" value="ECO:0007669"/>
    <property type="project" value="TreeGrafter"/>
</dbReference>
<dbReference type="OrthoDB" id="9792789at2"/>
<keyword evidence="2" id="KW-1003">Cell membrane</keyword>
<keyword evidence="7 8" id="KW-0472">Membrane</keyword>
<organism evidence="10 11">
    <name type="scientific">Siphonobacter aquaeclarae</name>
    <dbReference type="NCBI Taxonomy" id="563176"/>
    <lineage>
        <taxon>Bacteria</taxon>
        <taxon>Pseudomonadati</taxon>
        <taxon>Bacteroidota</taxon>
        <taxon>Cytophagia</taxon>
        <taxon>Cytophagales</taxon>
        <taxon>Cytophagaceae</taxon>
        <taxon>Siphonobacter</taxon>
    </lineage>
</organism>
<feature type="transmembrane region" description="Helical" evidence="8">
    <location>
        <begin position="325"/>
        <end position="342"/>
    </location>
</feature>
<dbReference type="GO" id="GO:0006493">
    <property type="term" value="P:protein O-linked glycosylation"/>
    <property type="evidence" value="ECO:0007669"/>
    <property type="project" value="InterPro"/>
</dbReference>